<proteinExistence type="predicted"/>
<gene>
    <name evidence="2" type="ORF">SPHI_16280</name>
</gene>
<name>A0A1V2EUP7_9SPHN</name>
<feature type="transmembrane region" description="Helical" evidence="1">
    <location>
        <begin position="44"/>
        <end position="61"/>
    </location>
</feature>
<sequence length="63" mass="6508">MATQAVLLGAAASCAAAAVGAGWGDHRRARRRDPDAVGFFDWRTVQLVAIAAGLVFIALAIRG</sequence>
<dbReference type="Proteomes" id="UP000188729">
    <property type="component" value="Unassembled WGS sequence"/>
</dbReference>
<keyword evidence="1" id="KW-1133">Transmembrane helix</keyword>
<keyword evidence="3" id="KW-1185">Reference proteome</keyword>
<dbReference type="RefSeq" id="WP_076744370.1">
    <property type="nucleotide sequence ID" value="NZ_MPSB01000005.1"/>
</dbReference>
<keyword evidence="1" id="KW-0812">Transmembrane</keyword>
<accession>A0A1V2EUP7</accession>
<comment type="caution">
    <text evidence="2">The sequence shown here is derived from an EMBL/GenBank/DDBJ whole genome shotgun (WGS) entry which is preliminary data.</text>
</comment>
<evidence type="ECO:0000256" key="1">
    <source>
        <dbReference type="SAM" id="Phobius"/>
    </source>
</evidence>
<protein>
    <submittedName>
        <fullName evidence="2">Uncharacterized protein</fullName>
    </submittedName>
</protein>
<dbReference type="AlphaFoldDB" id="A0A1V2EUP7"/>
<organism evidence="2 3">
    <name type="scientific">Sphingomonas jeddahensis</name>
    <dbReference type="NCBI Taxonomy" id="1915074"/>
    <lineage>
        <taxon>Bacteria</taxon>
        <taxon>Pseudomonadati</taxon>
        <taxon>Pseudomonadota</taxon>
        <taxon>Alphaproteobacteria</taxon>
        <taxon>Sphingomonadales</taxon>
        <taxon>Sphingomonadaceae</taxon>
        <taxon>Sphingomonas</taxon>
    </lineage>
</organism>
<evidence type="ECO:0000313" key="3">
    <source>
        <dbReference type="Proteomes" id="UP000188729"/>
    </source>
</evidence>
<evidence type="ECO:0000313" key="2">
    <source>
        <dbReference type="EMBL" id="ONF96396.1"/>
    </source>
</evidence>
<keyword evidence="1" id="KW-0472">Membrane</keyword>
<reference evidence="2 3" key="1">
    <citation type="submission" date="2016-11" db="EMBL/GenBank/DDBJ databases">
        <title>Genome sequence of Sphingomonas jeddahensis G39.</title>
        <authorList>
            <person name="Poehlein A."/>
            <person name="Wuebbeler J.H."/>
            <person name="Steinbuechel A."/>
            <person name="Daniel R."/>
        </authorList>
    </citation>
    <scope>NUCLEOTIDE SEQUENCE [LARGE SCALE GENOMIC DNA]</scope>
    <source>
        <strain evidence="2 3">G39</strain>
    </source>
</reference>
<dbReference type="EMBL" id="MPSB01000005">
    <property type="protein sequence ID" value="ONF96396.1"/>
    <property type="molecule type" value="Genomic_DNA"/>
</dbReference>